<dbReference type="PANTHER" id="PTHR42964">
    <property type="entry name" value="ENOYL-COA HYDRATASE"/>
    <property type="match status" value="1"/>
</dbReference>
<sequence length="274" mass="29572">MTADLPVREEPAREERRVSYETIEVERRGEVLGVRLNRPDQLNAFDWAMTQELTELWQRAAADRSIRAVVLTGAGRGFCAGAEVSDLAAERRPRGEGVEAELSFLPGPHLEVPVIVAVNGVCAGGGLHFVADADIAIASEAASFVDPHVSVGQVSALEPVSLALRVPLPRLMRLALLGKGERLTAAEAMAVDLVTEVVPSDALDARAYALAELVVSGSPAAVAATRRALRAFEAQVVRPAMERGWEAVQAHWDHPDSQEGPRAFAERRPPRWQS</sequence>
<protein>
    <submittedName>
        <fullName evidence="3">Enoyl-CoA hydratase/isomerase family protein</fullName>
    </submittedName>
</protein>
<name>A0ABW1QIW3_9ACTN</name>
<evidence type="ECO:0000256" key="2">
    <source>
        <dbReference type="SAM" id="MobiDB-lite"/>
    </source>
</evidence>
<evidence type="ECO:0000313" key="3">
    <source>
        <dbReference type="EMBL" id="MFC6148802.1"/>
    </source>
</evidence>
<feature type="region of interest" description="Disordered" evidence="2">
    <location>
        <begin position="252"/>
        <end position="274"/>
    </location>
</feature>
<dbReference type="InterPro" id="IPR001753">
    <property type="entry name" value="Enoyl-CoA_hydra/iso"/>
</dbReference>
<accession>A0ABW1QIW3</accession>
<organism evidence="3 4">
    <name type="scientific">Mumia xiangluensis</name>
    <dbReference type="NCBI Taxonomy" id="1678900"/>
    <lineage>
        <taxon>Bacteria</taxon>
        <taxon>Bacillati</taxon>
        <taxon>Actinomycetota</taxon>
        <taxon>Actinomycetes</taxon>
        <taxon>Propionibacteriales</taxon>
        <taxon>Nocardioidaceae</taxon>
        <taxon>Mumia</taxon>
    </lineage>
</organism>
<dbReference type="SUPFAM" id="SSF52096">
    <property type="entry name" value="ClpP/crotonase"/>
    <property type="match status" value="1"/>
</dbReference>
<evidence type="ECO:0000313" key="4">
    <source>
        <dbReference type="Proteomes" id="UP001596097"/>
    </source>
</evidence>
<keyword evidence="4" id="KW-1185">Reference proteome</keyword>
<proteinExistence type="inferred from homology"/>
<dbReference type="EMBL" id="JBHSQL010000003">
    <property type="protein sequence ID" value="MFC6148802.1"/>
    <property type="molecule type" value="Genomic_DNA"/>
</dbReference>
<dbReference type="InterPro" id="IPR051683">
    <property type="entry name" value="Enoyl-CoA_Hydratase/Isomerase"/>
</dbReference>
<dbReference type="RefSeq" id="WP_205602922.1">
    <property type="nucleotide sequence ID" value="NZ_JBHSQL010000003.1"/>
</dbReference>
<gene>
    <name evidence="3" type="ORF">ACFPYK_05305</name>
</gene>
<comment type="caution">
    <text evidence="3">The sequence shown here is derived from an EMBL/GenBank/DDBJ whole genome shotgun (WGS) entry which is preliminary data.</text>
</comment>
<dbReference type="Gene3D" id="1.10.12.10">
    <property type="entry name" value="Lyase 2-enoyl-coa Hydratase, Chain A, domain 2"/>
    <property type="match status" value="1"/>
</dbReference>
<dbReference type="Gene3D" id="3.90.226.10">
    <property type="entry name" value="2-enoyl-CoA Hydratase, Chain A, domain 1"/>
    <property type="match status" value="1"/>
</dbReference>
<dbReference type="Proteomes" id="UP001596097">
    <property type="component" value="Unassembled WGS sequence"/>
</dbReference>
<dbReference type="Pfam" id="PF00378">
    <property type="entry name" value="ECH_1"/>
    <property type="match status" value="1"/>
</dbReference>
<reference evidence="4" key="1">
    <citation type="journal article" date="2019" name="Int. J. Syst. Evol. Microbiol.">
        <title>The Global Catalogue of Microorganisms (GCM) 10K type strain sequencing project: providing services to taxonomists for standard genome sequencing and annotation.</title>
        <authorList>
            <consortium name="The Broad Institute Genomics Platform"/>
            <consortium name="The Broad Institute Genome Sequencing Center for Infectious Disease"/>
            <person name="Wu L."/>
            <person name="Ma J."/>
        </authorList>
    </citation>
    <scope>NUCLEOTIDE SEQUENCE [LARGE SCALE GENOMIC DNA]</scope>
    <source>
        <strain evidence="4">CGMCC 4.7198</strain>
    </source>
</reference>
<evidence type="ECO:0000256" key="1">
    <source>
        <dbReference type="ARBA" id="ARBA00005254"/>
    </source>
</evidence>
<dbReference type="CDD" id="cd06558">
    <property type="entry name" value="crotonase-like"/>
    <property type="match status" value="1"/>
</dbReference>
<dbReference type="PANTHER" id="PTHR42964:SF1">
    <property type="entry name" value="POLYKETIDE BIOSYNTHESIS ENOYL-COA HYDRATASE PKSH-RELATED"/>
    <property type="match status" value="1"/>
</dbReference>
<dbReference type="InterPro" id="IPR029045">
    <property type="entry name" value="ClpP/crotonase-like_dom_sf"/>
</dbReference>
<dbReference type="InterPro" id="IPR014748">
    <property type="entry name" value="Enoyl-CoA_hydra_C"/>
</dbReference>
<comment type="similarity">
    <text evidence="1">Belongs to the enoyl-CoA hydratase/isomerase family.</text>
</comment>